<feature type="compositionally biased region" description="Basic and acidic residues" evidence="1">
    <location>
        <begin position="529"/>
        <end position="538"/>
    </location>
</feature>
<comment type="caution">
    <text evidence="2">The sequence shown here is derived from an EMBL/GenBank/DDBJ whole genome shotgun (WGS) entry which is preliminary data.</text>
</comment>
<protein>
    <submittedName>
        <fullName evidence="2">Uncharacterized protein</fullName>
    </submittedName>
</protein>
<evidence type="ECO:0000313" key="3">
    <source>
        <dbReference type="Proteomes" id="UP000280395"/>
    </source>
</evidence>
<name>A0A3M5V7C8_PSESX</name>
<dbReference type="Proteomes" id="UP000280395">
    <property type="component" value="Unassembled WGS sequence"/>
</dbReference>
<accession>A0A3M5V7C8</accession>
<dbReference type="EMBL" id="RBUA01000906">
    <property type="protein sequence ID" value="RMU53644.1"/>
    <property type="molecule type" value="Genomic_DNA"/>
</dbReference>
<reference evidence="2 3" key="1">
    <citation type="submission" date="2018-08" db="EMBL/GenBank/DDBJ databases">
        <title>Recombination of ecologically and evolutionarily significant loci maintains genetic cohesion in the Pseudomonas syringae species complex.</title>
        <authorList>
            <person name="Dillon M."/>
            <person name="Thakur S."/>
            <person name="Almeida R.N.D."/>
            <person name="Weir B.S."/>
            <person name="Guttman D.S."/>
        </authorList>
    </citation>
    <scope>NUCLEOTIDE SEQUENCE [LARGE SCALE GENOMIC DNA]</scope>
    <source>
        <strain evidence="2 3">ICMP 14479</strain>
    </source>
</reference>
<gene>
    <name evidence="2" type="ORF">ALP29_05279</name>
</gene>
<organism evidence="2 3">
    <name type="scientific">Pseudomonas syringae pv. avii</name>
    <dbReference type="NCBI Taxonomy" id="663959"/>
    <lineage>
        <taxon>Bacteria</taxon>
        <taxon>Pseudomonadati</taxon>
        <taxon>Pseudomonadota</taxon>
        <taxon>Gammaproteobacteria</taxon>
        <taxon>Pseudomonadales</taxon>
        <taxon>Pseudomonadaceae</taxon>
        <taxon>Pseudomonas</taxon>
        <taxon>Pseudomonas syringae</taxon>
    </lineage>
</organism>
<sequence>MLAIETLEPHLAFPGAVLVQLLEHITQMGFLLLIDGEHIGQLVEHIAHRIAADPAERLVGLHDITGRVGDQDRRGGMLEYRGRHAQVFFGAALLADIAAHAEDAFKRAMFIPHQHQAQFYRHLAPVGAQAVEQKQLGLQFIAQGVQGVGVAEGAADLFHQAIDAGQLLRVGNDRLPAVLEHPVHVIAQDGVDRGADVVEGQLAVGGADHVADAFGQHPVALFTVAQRFTGLDLVGNVLGHADDPGDHRRRIAGQGLFADIEAAPLVIAVTKAQLAVQLGRIADLALLLARVMVVLGVFGVQQDFPEVLTHLLQLGFVVAQGVTQMMVAENHALADHVLHIQVIGHGAHHIRPEAFTLHQRQLDQLAAGDVADAENHGLDVILLLGQTHHQPQVLFVAGHVVELDFQLQLFLPGQYGFQHLIADGRGIARAVIDQAFPRLLAGRDVEQAHGHLVDLGDAQLLEQLLALRGVGLQPGVQLLTALHLGLVAKRLEPRQVQHAQRDAGAFEDVLVASPAFVHLALAAAHVEQHDHRDQRERQAQQALADKGGQ</sequence>
<feature type="region of interest" description="Disordered" evidence="1">
    <location>
        <begin position="529"/>
        <end position="549"/>
    </location>
</feature>
<evidence type="ECO:0000256" key="1">
    <source>
        <dbReference type="SAM" id="MobiDB-lite"/>
    </source>
</evidence>
<dbReference type="AlphaFoldDB" id="A0A3M5V7C8"/>
<proteinExistence type="predicted"/>
<evidence type="ECO:0000313" key="2">
    <source>
        <dbReference type="EMBL" id="RMU53644.1"/>
    </source>
</evidence>